<sequence length="442" mass="48141">MTGVPGHTDVGSTDVERAFRAGHGRAVAVLIRLLGDIDLAEEAVQEAIVEAVQRWVADGTPPSPDGWIITTARNRAVDRLRREATRVRRHAEAALLHAPAEPPEEGPVRDDRLRLLFTCCHPALAPAARVALTLRLLGGLSTAEIARAFLVPEPTMAQRLVRAKAKIRDAAIPYRIPRDADLPDRLRGVLAVVYLIFTEGHTASAGEHLVRDDLCAEAIRLGRLLVELMPDEPETLGLLALMLLTESRRPARTAPDGDLVPLAEQDRSRWDHALVAEGHALVRRCLRRARPGPYQLQAAIAAVHGDARSAADTDWAQILQLYDHLAALAPSPVVALHRAVALAEVRGPAEALAVVDELGGAASPLLRYHVYHAVRADLLRRLDRPEESQEAYETAIAHTANTRERTHLTSRQATLPTPDPRSSAGDRRNTPGGVPLCDRRSP</sequence>
<proteinExistence type="inferred from homology"/>
<accession>A0ABW1HI82</accession>
<feature type="domain" description="RNA polymerase sigma-70 region 2" evidence="6">
    <location>
        <begin position="21"/>
        <end position="84"/>
    </location>
</feature>
<reference evidence="10" key="1">
    <citation type="journal article" date="2019" name="Int. J. Syst. Evol. Microbiol.">
        <title>The Global Catalogue of Microorganisms (GCM) 10K type strain sequencing project: providing services to taxonomists for standard genome sequencing and annotation.</title>
        <authorList>
            <consortium name="The Broad Institute Genomics Platform"/>
            <consortium name="The Broad Institute Genome Sequencing Center for Infectious Disease"/>
            <person name="Wu L."/>
            <person name="Ma J."/>
        </authorList>
    </citation>
    <scope>NUCLEOTIDE SEQUENCE [LARGE SCALE GENOMIC DNA]</scope>
    <source>
        <strain evidence="10">CGMCC 4.7173</strain>
    </source>
</reference>
<dbReference type="Gene3D" id="1.10.10.10">
    <property type="entry name" value="Winged helix-like DNA-binding domain superfamily/Winged helix DNA-binding domain"/>
    <property type="match status" value="1"/>
</dbReference>
<dbReference type="Pfam" id="PF20239">
    <property type="entry name" value="DUF6596"/>
    <property type="match status" value="1"/>
</dbReference>
<dbReference type="EMBL" id="JBHSQQ010000024">
    <property type="protein sequence ID" value="MFC5941211.1"/>
    <property type="molecule type" value="Genomic_DNA"/>
</dbReference>
<dbReference type="Gene3D" id="1.25.40.10">
    <property type="entry name" value="Tetratricopeptide repeat domain"/>
    <property type="match status" value="1"/>
</dbReference>
<feature type="region of interest" description="Disordered" evidence="5">
    <location>
        <begin position="396"/>
        <end position="442"/>
    </location>
</feature>
<dbReference type="Proteomes" id="UP001596207">
    <property type="component" value="Unassembled WGS sequence"/>
</dbReference>
<dbReference type="InterPro" id="IPR036388">
    <property type="entry name" value="WH-like_DNA-bd_sf"/>
</dbReference>
<dbReference type="Pfam" id="PF08281">
    <property type="entry name" value="Sigma70_r4_2"/>
    <property type="match status" value="1"/>
</dbReference>
<gene>
    <name evidence="9" type="ORF">ACFPZ4_06940</name>
</gene>
<dbReference type="PANTHER" id="PTHR47756:SF2">
    <property type="entry name" value="BLL6612 PROTEIN"/>
    <property type="match status" value="1"/>
</dbReference>
<dbReference type="Gene3D" id="1.10.1740.10">
    <property type="match status" value="1"/>
</dbReference>
<organism evidence="9 10">
    <name type="scientific">Micromonospora harpali</name>
    <dbReference type="NCBI Taxonomy" id="1490225"/>
    <lineage>
        <taxon>Bacteria</taxon>
        <taxon>Bacillati</taxon>
        <taxon>Actinomycetota</taxon>
        <taxon>Actinomycetes</taxon>
        <taxon>Micromonosporales</taxon>
        <taxon>Micromonosporaceae</taxon>
        <taxon>Micromonospora</taxon>
    </lineage>
</organism>
<keyword evidence="10" id="KW-1185">Reference proteome</keyword>
<dbReference type="Pfam" id="PF04542">
    <property type="entry name" value="Sigma70_r2"/>
    <property type="match status" value="1"/>
</dbReference>
<comment type="caution">
    <text evidence="9">The sequence shown here is derived from an EMBL/GenBank/DDBJ whole genome shotgun (WGS) entry which is preliminary data.</text>
</comment>
<dbReference type="InterPro" id="IPR014284">
    <property type="entry name" value="RNA_pol_sigma-70_dom"/>
</dbReference>
<name>A0ABW1HI82_9ACTN</name>
<evidence type="ECO:0000256" key="5">
    <source>
        <dbReference type="SAM" id="MobiDB-lite"/>
    </source>
</evidence>
<evidence type="ECO:0000256" key="3">
    <source>
        <dbReference type="ARBA" id="ARBA00023082"/>
    </source>
</evidence>
<evidence type="ECO:0000259" key="8">
    <source>
        <dbReference type="Pfam" id="PF20239"/>
    </source>
</evidence>
<dbReference type="InterPro" id="IPR013249">
    <property type="entry name" value="RNA_pol_sigma70_r4_t2"/>
</dbReference>
<evidence type="ECO:0000313" key="9">
    <source>
        <dbReference type="EMBL" id="MFC5941211.1"/>
    </source>
</evidence>
<keyword evidence="4" id="KW-0804">Transcription</keyword>
<dbReference type="InterPro" id="IPR007627">
    <property type="entry name" value="RNA_pol_sigma70_r2"/>
</dbReference>
<comment type="similarity">
    <text evidence="1">Belongs to the sigma-70 factor family. ECF subfamily.</text>
</comment>
<dbReference type="InterPro" id="IPR013325">
    <property type="entry name" value="RNA_pol_sigma_r2"/>
</dbReference>
<dbReference type="PANTHER" id="PTHR47756">
    <property type="entry name" value="BLL6612 PROTEIN-RELATED"/>
    <property type="match status" value="1"/>
</dbReference>
<dbReference type="NCBIfam" id="TIGR02937">
    <property type="entry name" value="sigma70-ECF"/>
    <property type="match status" value="1"/>
</dbReference>
<evidence type="ECO:0000256" key="2">
    <source>
        <dbReference type="ARBA" id="ARBA00023015"/>
    </source>
</evidence>
<dbReference type="InterPro" id="IPR013324">
    <property type="entry name" value="RNA_pol_sigma_r3/r4-like"/>
</dbReference>
<protein>
    <submittedName>
        <fullName evidence="9">RNA polymerase sigma factor</fullName>
    </submittedName>
</protein>
<keyword evidence="2" id="KW-0805">Transcription regulation</keyword>
<feature type="domain" description="DUF6596" evidence="8">
    <location>
        <begin position="185"/>
        <end position="285"/>
    </location>
</feature>
<evidence type="ECO:0000256" key="1">
    <source>
        <dbReference type="ARBA" id="ARBA00010641"/>
    </source>
</evidence>
<dbReference type="SUPFAM" id="SSF88946">
    <property type="entry name" value="Sigma2 domain of RNA polymerase sigma factors"/>
    <property type="match status" value="1"/>
</dbReference>
<dbReference type="InterPro" id="IPR011990">
    <property type="entry name" value="TPR-like_helical_dom_sf"/>
</dbReference>
<evidence type="ECO:0000256" key="4">
    <source>
        <dbReference type="ARBA" id="ARBA00023163"/>
    </source>
</evidence>
<feature type="domain" description="RNA polymerase sigma factor 70 region 4 type 2" evidence="7">
    <location>
        <begin position="116"/>
        <end position="167"/>
    </location>
</feature>
<evidence type="ECO:0000259" key="6">
    <source>
        <dbReference type="Pfam" id="PF04542"/>
    </source>
</evidence>
<dbReference type="SUPFAM" id="SSF88659">
    <property type="entry name" value="Sigma3 and sigma4 domains of RNA polymerase sigma factors"/>
    <property type="match status" value="1"/>
</dbReference>
<evidence type="ECO:0000259" key="7">
    <source>
        <dbReference type="Pfam" id="PF08281"/>
    </source>
</evidence>
<dbReference type="RefSeq" id="WP_377536375.1">
    <property type="nucleotide sequence ID" value="NZ_JBHSQQ010000024.1"/>
</dbReference>
<dbReference type="InterPro" id="IPR046531">
    <property type="entry name" value="DUF6596"/>
</dbReference>
<keyword evidence="3" id="KW-0731">Sigma factor</keyword>
<evidence type="ECO:0000313" key="10">
    <source>
        <dbReference type="Proteomes" id="UP001596207"/>
    </source>
</evidence>